<dbReference type="GO" id="GO:0016757">
    <property type="term" value="F:glycosyltransferase activity"/>
    <property type="evidence" value="ECO:0007669"/>
    <property type="project" value="InterPro"/>
</dbReference>
<dbReference type="Pfam" id="PF13439">
    <property type="entry name" value="Glyco_transf_4"/>
    <property type="match status" value="1"/>
</dbReference>
<dbReference type="SUPFAM" id="SSF53756">
    <property type="entry name" value="UDP-Glycosyltransferase/glycogen phosphorylase"/>
    <property type="match status" value="1"/>
</dbReference>
<dbReference type="CDD" id="cd03801">
    <property type="entry name" value="GT4_PimA-like"/>
    <property type="match status" value="1"/>
</dbReference>
<keyword evidence="3" id="KW-0808">Transferase</keyword>
<evidence type="ECO:0000259" key="2">
    <source>
        <dbReference type="Pfam" id="PF13439"/>
    </source>
</evidence>
<evidence type="ECO:0000313" key="3">
    <source>
        <dbReference type="EMBL" id="KKS03411.1"/>
    </source>
</evidence>
<gene>
    <name evidence="3" type="ORF">UU55_C0002G0016</name>
</gene>
<comment type="caution">
    <text evidence="3">The sequence shown here is derived from an EMBL/GenBank/DDBJ whole genome shotgun (WGS) entry which is preliminary data.</text>
</comment>
<dbReference type="Gene3D" id="3.40.50.2000">
    <property type="entry name" value="Glycogen Phosphorylase B"/>
    <property type="match status" value="2"/>
</dbReference>
<organism evidence="3 4">
    <name type="scientific">candidate division WWE3 bacterium GW2011_GWC2_41_23</name>
    <dbReference type="NCBI Taxonomy" id="1619123"/>
    <lineage>
        <taxon>Bacteria</taxon>
        <taxon>Katanobacteria</taxon>
    </lineage>
</organism>
<dbReference type="EMBL" id="LCBB01000002">
    <property type="protein sequence ID" value="KKS03411.1"/>
    <property type="molecule type" value="Genomic_DNA"/>
</dbReference>
<dbReference type="PANTHER" id="PTHR45947:SF3">
    <property type="entry name" value="SULFOQUINOVOSYL TRANSFERASE SQD2"/>
    <property type="match status" value="1"/>
</dbReference>
<reference evidence="3 4" key="1">
    <citation type="journal article" date="2015" name="Nature">
        <title>rRNA introns, odd ribosomes, and small enigmatic genomes across a large radiation of phyla.</title>
        <authorList>
            <person name="Brown C.T."/>
            <person name="Hug L.A."/>
            <person name="Thomas B.C."/>
            <person name="Sharon I."/>
            <person name="Castelle C.J."/>
            <person name="Singh A."/>
            <person name="Wilkins M.J."/>
            <person name="Williams K.H."/>
            <person name="Banfield J.F."/>
        </authorList>
    </citation>
    <scope>NUCLEOTIDE SEQUENCE [LARGE SCALE GENOMIC DNA]</scope>
</reference>
<dbReference type="PANTHER" id="PTHR45947">
    <property type="entry name" value="SULFOQUINOVOSYL TRANSFERASE SQD2"/>
    <property type="match status" value="1"/>
</dbReference>
<evidence type="ECO:0000259" key="1">
    <source>
        <dbReference type="Pfam" id="PF00534"/>
    </source>
</evidence>
<dbReference type="InterPro" id="IPR028098">
    <property type="entry name" value="Glyco_trans_4-like_N"/>
</dbReference>
<accession>A0A0G0Y1U5</accession>
<feature type="domain" description="Glycosyl transferase family 1" evidence="1">
    <location>
        <begin position="200"/>
        <end position="358"/>
    </location>
</feature>
<protein>
    <submittedName>
        <fullName evidence="3">Glycosyl transferase group 1</fullName>
    </submittedName>
</protein>
<dbReference type="Pfam" id="PF00534">
    <property type="entry name" value="Glycos_transf_1"/>
    <property type="match status" value="1"/>
</dbReference>
<feature type="domain" description="Glycosyltransferase subfamily 4-like N-terminal" evidence="2">
    <location>
        <begin position="19"/>
        <end position="193"/>
    </location>
</feature>
<proteinExistence type="predicted"/>
<evidence type="ECO:0000313" key="4">
    <source>
        <dbReference type="Proteomes" id="UP000033947"/>
    </source>
</evidence>
<dbReference type="InterPro" id="IPR050194">
    <property type="entry name" value="Glycosyltransferase_grp1"/>
</dbReference>
<sequence length="393" mass="44381">MIEKKVRILLITPFFSPNVGGVESFLTEVVALLRQKHVALTVITYQPLIAKETAPIYCSEEGLEIIRLPWPKFGLFYRLEKHPILQFFYLGTGLLLGSIVKMVFSKRYSTVLCHGMSAAVIGVALKKLFSVDLVTNIHTNYRFVRSYKASFLASVLNQSRVVLALSQSTAENLKFIGVKKEIIQVFYNWINEENYYIADRQVTRKKLGIASDFFVALFVGRFSVEKGIYELVDALPDINRNIKILIVGGGKDERAVYEKVGKFENASCLGYKTAEELKVWFNAADILIYASMDEDYLGRVAIESLFSGLPIMSPKYSNYSGKITPNIAEIPSDVGLYFENGSKNFATSLNKLYESGEYKKFDRDFCRQHAIKKYGRAVNSGIYLRALGISDVE</sequence>
<dbReference type="InterPro" id="IPR001296">
    <property type="entry name" value="Glyco_trans_1"/>
</dbReference>
<dbReference type="AlphaFoldDB" id="A0A0G0Y1U5"/>
<dbReference type="Proteomes" id="UP000033947">
    <property type="component" value="Unassembled WGS sequence"/>
</dbReference>
<name>A0A0G0Y1U5_UNCKA</name>